<name>A0A3M7QXU5_BRAPC</name>
<proteinExistence type="predicted"/>
<organism evidence="1 2">
    <name type="scientific">Brachionus plicatilis</name>
    <name type="common">Marine rotifer</name>
    <name type="synonym">Brachionus muelleri</name>
    <dbReference type="NCBI Taxonomy" id="10195"/>
    <lineage>
        <taxon>Eukaryota</taxon>
        <taxon>Metazoa</taxon>
        <taxon>Spiralia</taxon>
        <taxon>Gnathifera</taxon>
        <taxon>Rotifera</taxon>
        <taxon>Eurotatoria</taxon>
        <taxon>Monogononta</taxon>
        <taxon>Pseudotrocha</taxon>
        <taxon>Ploima</taxon>
        <taxon>Brachionidae</taxon>
        <taxon>Brachionus</taxon>
    </lineage>
</organism>
<keyword evidence="2" id="KW-1185">Reference proteome</keyword>
<evidence type="ECO:0000313" key="2">
    <source>
        <dbReference type="Proteomes" id="UP000276133"/>
    </source>
</evidence>
<accession>A0A3M7QXU5</accession>
<evidence type="ECO:0000313" key="1">
    <source>
        <dbReference type="EMBL" id="RNA16172.1"/>
    </source>
</evidence>
<dbReference type="Proteomes" id="UP000276133">
    <property type="component" value="Unassembled WGS sequence"/>
</dbReference>
<dbReference type="EMBL" id="REGN01004783">
    <property type="protein sequence ID" value="RNA16172.1"/>
    <property type="molecule type" value="Genomic_DNA"/>
</dbReference>
<reference evidence="1 2" key="1">
    <citation type="journal article" date="2018" name="Sci. Rep.">
        <title>Genomic signatures of local adaptation to the degree of environmental predictability in rotifers.</title>
        <authorList>
            <person name="Franch-Gras L."/>
            <person name="Hahn C."/>
            <person name="Garcia-Roger E.M."/>
            <person name="Carmona M.J."/>
            <person name="Serra M."/>
            <person name="Gomez A."/>
        </authorList>
    </citation>
    <scope>NUCLEOTIDE SEQUENCE [LARGE SCALE GENOMIC DNA]</scope>
    <source>
        <strain evidence="1">HYR1</strain>
    </source>
</reference>
<gene>
    <name evidence="1" type="ORF">BpHYR1_011613</name>
</gene>
<comment type="caution">
    <text evidence="1">The sequence shown here is derived from an EMBL/GenBank/DDBJ whole genome shotgun (WGS) entry which is preliminary data.</text>
</comment>
<protein>
    <submittedName>
        <fullName evidence="1">Uncharacterized protein</fullName>
    </submittedName>
</protein>
<sequence>MTDAMTELTKTKIKNGRKTRIFERLPENFDMDGRIEEYGVKMLYYLAFPEVFCSTVCQTQ</sequence>
<dbReference type="AlphaFoldDB" id="A0A3M7QXU5"/>